<reference evidence="1" key="1">
    <citation type="submission" date="2023-10" db="EMBL/GenBank/DDBJ databases">
        <authorList>
            <person name="Chen Y."/>
            <person name="Shah S."/>
            <person name="Dougan E. K."/>
            <person name="Thang M."/>
            <person name="Chan C."/>
        </authorList>
    </citation>
    <scope>NUCLEOTIDE SEQUENCE [LARGE SCALE GENOMIC DNA]</scope>
</reference>
<evidence type="ECO:0000313" key="1">
    <source>
        <dbReference type="EMBL" id="CAK0868284.1"/>
    </source>
</evidence>
<gene>
    <name evidence="1" type="ORF">PCOR1329_LOCUS54988</name>
</gene>
<sequence>MTLQEISPKCVYSRDLLNQLAAWCPTLETELCKRCAEQTLFVQTARATQRPDVEQVPERSLQQDFPRGLRFVNWQAAVPLGLTVTAYLDASGDLRGPGMRVAKCARRLPVRLTMEHAGTMAGFAWDALVQALLATSVAAAVMLVAPRLLMEVQAIKPAVPAQCQNARGAAAVVLARVPRLGRKQINSLMLAALVAELLLGCCQPRALAGLLCAALRGT</sequence>
<dbReference type="Proteomes" id="UP001189429">
    <property type="component" value="Unassembled WGS sequence"/>
</dbReference>
<accession>A0ABN9V655</accession>
<comment type="caution">
    <text evidence="1">The sequence shown here is derived from an EMBL/GenBank/DDBJ whole genome shotgun (WGS) entry which is preliminary data.</text>
</comment>
<dbReference type="EMBL" id="CAUYUJ010016728">
    <property type="protein sequence ID" value="CAK0868284.1"/>
    <property type="molecule type" value="Genomic_DNA"/>
</dbReference>
<organism evidence="1 2">
    <name type="scientific">Prorocentrum cordatum</name>
    <dbReference type="NCBI Taxonomy" id="2364126"/>
    <lineage>
        <taxon>Eukaryota</taxon>
        <taxon>Sar</taxon>
        <taxon>Alveolata</taxon>
        <taxon>Dinophyceae</taxon>
        <taxon>Prorocentrales</taxon>
        <taxon>Prorocentraceae</taxon>
        <taxon>Prorocentrum</taxon>
    </lineage>
</organism>
<proteinExistence type="predicted"/>
<protein>
    <submittedName>
        <fullName evidence="1">Uncharacterized protein</fullName>
    </submittedName>
</protein>
<name>A0ABN9V655_9DINO</name>
<keyword evidence="2" id="KW-1185">Reference proteome</keyword>
<feature type="non-terminal residue" evidence="1">
    <location>
        <position position="218"/>
    </location>
</feature>
<evidence type="ECO:0000313" key="2">
    <source>
        <dbReference type="Proteomes" id="UP001189429"/>
    </source>
</evidence>